<evidence type="ECO:0008006" key="4">
    <source>
        <dbReference type="Google" id="ProtNLM"/>
    </source>
</evidence>
<organism evidence="2 3">
    <name type="scientific">Penicillium freii</name>
    <dbReference type="NCBI Taxonomy" id="48697"/>
    <lineage>
        <taxon>Eukaryota</taxon>
        <taxon>Fungi</taxon>
        <taxon>Dikarya</taxon>
        <taxon>Ascomycota</taxon>
        <taxon>Pezizomycotina</taxon>
        <taxon>Eurotiomycetes</taxon>
        <taxon>Eurotiomycetidae</taxon>
        <taxon>Eurotiales</taxon>
        <taxon>Aspergillaceae</taxon>
        <taxon>Penicillium</taxon>
    </lineage>
</organism>
<dbReference type="PANTHER" id="PTHR22946:SF13">
    <property type="entry name" value="ALPHA_BETA HYDROLASE PSOB"/>
    <property type="match status" value="1"/>
</dbReference>
<dbReference type="Proteomes" id="UP000055045">
    <property type="component" value="Unassembled WGS sequence"/>
</dbReference>
<dbReference type="Gene3D" id="1.20.1440.110">
    <property type="entry name" value="acylaminoacyl peptidase"/>
    <property type="match status" value="1"/>
</dbReference>
<dbReference type="InterPro" id="IPR050261">
    <property type="entry name" value="FrsA_esterase"/>
</dbReference>
<sequence length="426" mass="47283">MHEIFKSVFFNFEFLRILSMTPCDGADIAECLAAAGEIKAPDPQSWNKAWHKQAKQAEKLAHEACQHGEARSAQRAFMRAANYFRAAGYMFDGRPQSPDHDRVVSYGERAVQNFRRGALLLPGQVFPVEIPFEGRLKLPGYLFMPPIHARRPGKTPVLIGLNGADSIQEEVYFMQSRVLDAGYALLTFEGPGQGMVLRQHQQHMRGDFEVVISRVLDILFEFSDQHQGLELDLDRIAIAGASMGGYFALRGAADSRVKACVALDAFYDMWEFAGHHTSPGLLSAWQSGWVPTSVINNLLGAAQWASAQLRWELALTQWIFGAQTPADALLAMKKFTLKDGYLAKVKCPVFVSSAGQSLYLEPSVDAKHILQDLAHLPESQKKLWTSSAPEEGGLQAKVGSFGLAAQRTVQFLDEQFGIQREPLGWE</sequence>
<dbReference type="InterPro" id="IPR010520">
    <property type="entry name" value="FrsA-like"/>
</dbReference>
<accession>A0A101MD20</accession>
<proteinExistence type="predicted"/>
<name>A0A101MD20_PENFR</name>
<dbReference type="Gene3D" id="3.40.50.1820">
    <property type="entry name" value="alpha/beta hydrolase"/>
    <property type="match status" value="1"/>
</dbReference>
<dbReference type="EMBL" id="LLXE01000297">
    <property type="protein sequence ID" value="KUM58243.1"/>
    <property type="molecule type" value="Genomic_DNA"/>
</dbReference>
<comment type="caution">
    <text evidence="2">The sequence shown here is derived from an EMBL/GenBank/DDBJ whole genome shotgun (WGS) entry which is preliminary data.</text>
</comment>
<dbReference type="Pfam" id="PF06500">
    <property type="entry name" value="FrsA-like"/>
    <property type="match status" value="1"/>
</dbReference>
<dbReference type="InterPro" id="IPR029058">
    <property type="entry name" value="AB_hydrolase_fold"/>
</dbReference>
<evidence type="ECO:0000313" key="3">
    <source>
        <dbReference type="Proteomes" id="UP000055045"/>
    </source>
</evidence>
<dbReference type="SUPFAM" id="SSF53474">
    <property type="entry name" value="alpha/beta-Hydrolases"/>
    <property type="match status" value="1"/>
</dbReference>
<protein>
    <recommendedName>
        <fullName evidence="4">AB hydrolase-1 domain-containing protein</fullName>
    </recommendedName>
</protein>
<evidence type="ECO:0000256" key="1">
    <source>
        <dbReference type="ARBA" id="ARBA00022801"/>
    </source>
</evidence>
<gene>
    <name evidence="2" type="ORF">ACN42_g8915</name>
</gene>
<dbReference type="GO" id="GO:0016787">
    <property type="term" value="F:hydrolase activity"/>
    <property type="evidence" value="ECO:0007669"/>
    <property type="project" value="UniProtKB-KW"/>
</dbReference>
<dbReference type="AlphaFoldDB" id="A0A101MD20"/>
<evidence type="ECO:0000313" key="2">
    <source>
        <dbReference type="EMBL" id="KUM58243.1"/>
    </source>
</evidence>
<keyword evidence="1" id="KW-0378">Hydrolase</keyword>
<dbReference type="GO" id="GO:0072330">
    <property type="term" value="P:monocarboxylic acid biosynthetic process"/>
    <property type="evidence" value="ECO:0007669"/>
    <property type="project" value="UniProtKB-ARBA"/>
</dbReference>
<dbReference type="OrthoDB" id="249703at2759"/>
<keyword evidence="3" id="KW-1185">Reference proteome</keyword>
<reference evidence="2 3" key="1">
    <citation type="submission" date="2015-10" db="EMBL/GenBank/DDBJ databases">
        <title>Genome sequencing of Penicillium freii.</title>
        <authorList>
            <person name="Nguyen H.D."/>
            <person name="Visagie C.M."/>
            <person name="Seifert K.A."/>
        </authorList>
    </citation>
    <scope>NUCLEOTIDE SEQUENCE [LARGE SCALE GENOMIC DNA]</scope>
    <source>
        <strain evidence="2 3">DAOM 242723</strain>
    </source>
</reference>
<dbReference type="GO" id="GO:0017000">
    <property type="term" value="P:antibiotic biosynthetic process"/>
    <property type="evidence" value="ECO:0007669"/>
    <property type="project" value="UniProtKB-ARBA"/>
</dbReference>
<dbReference type="PANTHER" id="PTHR22946">
    <property type="entry name" value="DIENELACTONE HYDROLASE DOMAIN-CONTAINING PROTEIN-RELATED"/>
    <property type="match status" value="1"/>
</dbReference>